<evidence type="ECO:0000313" key="2">
    <source>
        <dbReference type="Proteomes" id="UP000530320"/>
    </source>
</evidence>
<gene>
    <name evidence="1" type="ORF">HLH44_20150</name>
</gene>
<dbReference type="AlphaFoldDB" id="A0A7W4K3H9"/>
<dbReference type="Proteomes" id="UP000530320">
    <property type="component" value="Unassembled WGS sequence"/>
</dbReference>
<evidence type="ECO:0000313" key="1">
    <source>
        <dbReference type="EMBL" id="MBB2199709.1"/>
    </source>
</evidence>
<protein>
    <submittedName>
        <fullName evidence="1">Uncharacterized protein</fullName>
    </submittedName>
</protein>
<sequence>MSRRNQMLALVQTIELAGLAIELEAEEIHFPVAGPESPVAGLQRHEFAKN</sequence>
<dbReference type="RefSeq" id="WP_183010620.1">
    <property type="nucleotide sequence ID" value="NZ_JABEQP010000028.1"/>
</dbReference>
<organism evidence="1 2">
    <name type="scientific">Gluconacetobacter dulcium</name>
    <dbReference type="NCBI Taxonomy" id="2729096"/>
    <lineage>
        <taxon>Bacteria</taxon>
        <taxon>Pseudomonadati</taxon>
        <taxon>Pseudomonadota</taxon>
        <taxon>Alphaproteobacteria</taxon>
        <taxon>Acetobacterales</taxon>
        <taxon>Acetobacteraceae</taxon>
        <taxon>Gluconacetobacter</taxon>
    </lineage>
</organism>
<dbReference type="EMBL" id="JABEQP010000028">
    <property type="protein sequence ID" value="MBB2199709.1"/>
    <property type="molecule type" value="Genomic_DNA"/>
</dbReference>
<reference evidence="1 2" key="1">
    <citation type="submission" date="2020-04" db="EMBL/GenBank/DDBJ databases">
        <title>Description of novel Gluconacetobacter.</title>
        <authorList>
            <person name="Sombolestani A."/>
        </authorList>
    </citation>
    <scope>NUCLEOTIDE SEQUENCE [LARGE SCALE GENOMIC DNA]</scope>
    <source>
        <strain evidence="1 2">LMG 22058</strain>
    </source>
</reference>
<accession>A0A7W4K3H9</accession>
<comment type="caution">
    <text evidence="1">The sequence shown here is derived from an EMBL/GenBank/DDBJ whole genome shotgun (WGS) entry which is preliminary data.</text>
</comment>
<name>A0A7W4K3H9_9PROT</name>
<proteinExistence type="predicted"/>